<dbReference type="Pfam" id="PF02873">
    <property type="entry name" value="MurB_C"/>
    <property type="match status" value="1"/>
</dbReference>
<evidence type="ECO:0000256" key="5">
    <source>
        <dbReference type="ARBA" id="ARBA00022490"/>
    </source>
</evidence>
<keyword evidence="7 16" id="KW-0285">Flavoprotein</keyword>
<evidence type="ECO:0000313" key="18">
    <source>
        <dbReference type="EMBL" id="OGG57854.1"/>
    </source>
</evidence>
<dbReference type="SUPFAM" id="SSF56194">
    <property type="entry name" value="Uridine diphospho-N-Acetylenolpyruvylglucosamine reductase, MurB, C-terminal domain"/>
    <property type="match status" value="1"/>
</dbReference>
<dbReference type="GO" id="GO:0071555">
    <property type="term" value="P:cell wall organization"/>
    <property type="evidence" value="ECO:0007669"/>
    <property type="project" value="UniProtKB-KW"/>
</dbReference>
<dbReference type="GO" id="GO:0008360">
    <property type="term" value="P:regulation of cell shape"/>
    <property type="evidence" value="ECO:0007669"/>
    <property type="project" value="UniProtKB-KW"/>
</dbReference>
<name>A0A1F6D8S7_9BACT</name>
<keyword evidence="14 16" id="KW-0961">Cell wall biogenesis/degradation</keyword>
<evidence type="ECO:0000256" key="16">
    <source>
        <dbReference type="HAMAP-Rule" id="MF_00037"/>
    </source>
</evidence>
<keyword evidence="11 16" id="KW-0573">Peptidoglycan synthesis</keyword>
<evidence type="ECO:0000256" key="11">
    <source>
        <dbReference type="ARBA" id="ARBA00022984"/>
    </source>
</evidence>
<dbReference type="PANTHER" id="PTHR21071:SF4">
    <property type="entry name" value="UDP-N-ACETYLENOLPYRUVOYLGLUCOSAMINE REDUCTASE"/>
    <property type="match status" value="1"/>
</dbReference>
<dbReference type="GO" id="GO:0051301">
    <property type="term" value="P:cell division"/>
    <property type="evidence" value="ECO:0007669"/>
    <property type="project" value="UniProtKB-KW"/>
</dbReference>
<dbReference type="InterPro" id="IPR036635">
    <property type="entry name" value="MurB_C_sf"/>
</dbReference>
<dbReference type="PANTHER" id="PTHR21071">
    <property type="entry name" value="UDP-N-ACETYLENOLPYRUVOYLGLUCOSAMINE REDUCTASE"/>
    <property type="match status" value="1"/>
</dbReference>
<evidence type="ECO:0000256" key="13">
    <source>
        <dbReference type="ARBA" id="ARBA00023306"/>
    </source>
</evidence>
<evidence type="ECO:0000256" key="4">
    <source>
        <dbReference type="ARBA" id="ARBA00004752"/>
    </source>
</evidence>
<evidence type="ECO:0000256" key="3">
    <source>
        <dbReference type="ARBA" id="ARBA00004496"/>
    </source>
</evidence>
<dbReference type="InterPro" id="IPR003170">
    <property type="entry name" value="MurB"/>
</dbReference>
<dbReference type="HAMAP" id="MF_00037">
    <property type="entry name" value="MurB"/>
    <property type="match status" value="1"/>
</dbReference>
<dbReference type="AlphaFoldDB" id="A0A1F6D8S7"/>
<dbReference type="GO" id="GO:0009252">
    <property type="term" value="P:peptidoglycan biosynthetic process"/>
    <property type="evidence" value="ECO:0007669"/>
    <property type="project" value="UniProtKB-UniRule"/>
</dbReference>
<keyword evidence="10 16" id="KW-0133">Cell shape</keyword>
<evidence type="ECO:0000256" key="12">
    <source>
        <dbReference type="ARBA" id="ARBA00023002"/>
    </source>
</evidence>
<dbReference type="InterPro" id="IPR016169">
    <property type="entry name" value="FAD-bd_PCMH_sub2"/>
</dbReference>
<evidence type="ECO:0000256" key="7">
    <source>
        <dbReference type="ARBA" id="ARBA00022630"/>
    </source>
</evidence>
<evidence type="ECO:0000256" key="14">
    <source>
        <dbReference type="ARBA" id="ARBA00023316"/>
    </source>
</evidence>
<feature type="active site" evidence="16">
    <location>
        <position position="302"/>
    </location>
</feature>
<dbReference type="Gene3D" id="3.90.78.10">
    <property type="entry name" value="UDP-N-acetylenolpyruvoylglucosamine reductase, C-terminal domain"/>
    <property type="match status" value="1"/>
</dbReference>
<evidence type="ECO:0000256" key="10">
    <source>
        <dbReference type="ARBA" id="ARBA00022960"/>
    </source>
</evidence>
<sequence length="308" mass="33674">MLKVHENVPLAPLTTFGIGGSARYLVKVRTEEGLREAIEWARRKKLGFIVLSGGSNVLLPDANLDALVILFVGNLWSVEGNKIDTWAATNLLALIRAASALGLGGWERLAGIPGAIGGAVRGNAGAFGPEIKDFVEDVRALNIETGDFREFTNAECNFSYRNSFFKQNPQWIITRVRLQLSPVNPAESAKEIEATIAEREKRHIQNVRAAGSFFVNPVAPKEIQEMFEKEKGVKSREGRVPAGWLIEKVGLKGARVGDAMASEQHPNYLKNDGKATAEQVKELAQKIKAAVKEKFGIELQEEAVVISS</sequence>
<dbReference type="Gene3D" id="3.30.43.10">
    <property type="entry name" value="Uridine Diphospho-n-acetylenolpyruvylglucosamine Reductase, domain 2"/>
    <property type="match status" value="1"/>
</dbReference>
<dbReference type="InterPro" id="IPR006094">
    <property type="entry name" value="Oxid_FAD_bind_N"/>
</dbReference>
<dbReference type="GO" id="GO:0005829">
    <property type="term" value="C:cytosol"/>
    <property type="evidence" value="ECO:0007669"/>
    <property type="project" value="TreeGrafter"/>
</dbReference>
<evidence type="ECO:0000256" key="8">
    <source>
        <dbReference type="ARBA" id="ARBA00022827"/>
    </source>
</evidence>
<keyword evidence="13 16" id="KW-0131">Cell cycle</keyword>
<feature type="active site" description="Proton donor" evidence="16">
    <location>
        <position position="212"/>
    </location>
</feature>
<keyword evidence="5 16" id="KW-0963">Cytoplasm</keyword>
<comment type="catalytic activity">
    <reaction evidence="15 16">
        <text>UDP-N-acetyl-alpha-D-muramate + NADP(+) = UDP-N-acetyl-3-O-(1-carboxyvinyl)-alpha-D-glucosamine + NADPH + H(+)</text>
        <dbReference type="Rhea" id="RHEA:12248"/>
        <dbReference type="ChEBI" id="CHEBI:15378"/>
        <dbReference type="ChEBI" id="CHEBI:57783"/>
        <dbReference type="ChEBI" id="CHEBI:58349"/>
        <dbReference type="ChEBI" id="CHEBI:68483"/>
        <dbReference type="ChEBI" id="CHEBI:70757"/>
        <dbReference type="EC" id="1.3.1.98"/>
    </reaction>
</comment>
<feature type="active site" evidence="16">
    <location>
        <position position="161"/>
    </location>
</feature>
<dbReference type="UniPathway" id="UPA00219"/>
<proteinExistence type="inferred from homology"/>
<dbReference type="Gene3D" id="3.30.465.10">
    <property type="match status" value="1"/>
</dbReference>
<keyword evidence="9 16" id="KW-0521">NADP</keyword>
<gene>
    <name evidence="16" type="primary">murB</name>
    <name evidence="18" type="ORF">A2853_01840</name>
</gene>
<dbReference type="NCBIfam" id="TIGR00179">
    <property type="entry name" value="murB"/>
    <property type="match status" value="1"/>
</dbReference>
<dbReference type="GO" id="GO:0008762">
    <property type="term" value="F:UDP-N-acetylmuramate dehydrogenase activity"/>
    <property type="evidence" value="ECO:0007669"/>
    <property type="project" value="UniProtKB-UniRule"/>
</dbReference>
<dbReference type="InterPro" id="IPR016166">
    <property type="entry name" value="FAD-bd_PCMH"/>
</dbReference>
<evidence type="ECO:0000256" key="1">
    <source>
        <dbReference type="ARBA" id="ARBA00001974"/>
    </source>
</evidence>
<protein>
    <recommendedName>
        <fullName evidence="16">UDP-N-acetylenolpyruvoylglucosamine reductase</fullName>
        <ecNumber evidence="16">1.3.1.98</ecNumber>
    </recommendedName>
    <alternativeName>
        <fullName evidence="16">UDP-N-acetylmuramate dehydrogenase</fullName>
    </alternativeName>
</protein>
<dbReference type="InterPro" id="IPR016167">
    <property type="entry name" value="FAD-bd_PCMH_sub1"/>
</dbReference>
<comment type="pathway">
    <text evidence="4 16">Cell wall biogenesis; peptidoglycan biosynthesis.</text>
</comment>
<dbReference type="Pfam" id="PF01565">
    <property type="entry name" value="FAD_binding_4"/>
    <property type="match status" value="1"/>
</dbReference>
<evidence type="ECO:0000259" key="17">
    <source>
        <dbReference type="PROSITE" id="PS51387"/>
    </source>
</evidence>
<feature type="domain" description="FAD-binding PCMH-type" evidence="17">
    <location>
        <begin position="17"/>
        <end position="183"/>
    </location>
</feature>
<keyword evidence="8 16" id="KW-0274">FAD</keyword>
<dbReference type="PROSITE" id="PS51387">
    <property type="entry name" value="FAD_PCMH"/>
    <property type="match status" value="1"/>
</dbReference>
<comment type="cofactor">
    <cofactor evidence="1 16">
        <name>FAD</name>
        <dbReference type="ChEBI" id="CHEBI:57692"/>
    </cofactor>
</comment>
<keyword evidence="12 16" id="KW-0560">Oxidoreductase</keyword>
<dbReference type="SUPFAM" id="SSF56176">
    <property type="entry name" value="FAD-binding/transporter-associated domain-like"/>
    <property type="match status" value="1"/>
</dbReference>
<accession>A0A1F6D8S7</accession>
<evidence type="ECO:0000256" key="9">
    <source>
        <dbReference type="ARBA" id="ARBA00022857"/>
    </source>
</evidence>
<comment type="similarity">
    <text evidence="16">Belongs to the MurB family.</text>
</comment>
<evidence type="ECO:0000256" key="15">
    <source>
        <dbReference type="ARBA" id="ARBA00048914"/>
    </source>
</evidence>
<dbReference type="InterPro" id="IPR036318">
    <property type="entry name" value="FAD-bd_PCMH-like_sf"/>
</dbReference>
<dbReference type="EC" id="1.3.1.98" evidence="16"/>
<evidence type="ECO:0000313" key="19">
    <source>
        <dbReference type="Proteomes" id="UP000177958"/>
    </source>
</evidence>
<dbReference type="EMBL" id="MFKX01000009">
    <property type="protein sequence ID" value="OGG57854.1"/>
    <property type="molecule type" value="Genomic_DNA"/>
</dbReference>
<evidence type="ECO:0000256" key="2">
    <source>
        <dbReference type="ARBA" id="ARBA00003921"/>
    </source>
</evidence>
<dbReference type="Proteomes" id="UP000177958">
    <property type="component" value="Unassembled WGS sequence"/>
</dbReference>
<organism evidence="18 19">
    <name type="scientific">Candidatus Kaiserbacteria bacterium RIFCSPHIGHO2_01_FULL_55_17</name>
    <dbReference type="NCBI Taxonomy" id="1798484"/>
    <lineage>
        <taxon>Bacteria</taxon>
        <taxon>Candidatus Kaiseribacteriota</taxon>
    </lineage>
</organism>
<dbReference type="InterPro" id="IPR011601">
    <property type="entry name" value="MurB_C"/>
</dbReference>
<comment type="subcellular location">
    <subcellularLocation>
        <location evidence="3 16">Cytoplasm</location>
    </subcellularLocation>
</comment>
<comment type="caution">
    <text evidence="18">The sequence shown here is derived from an EMBL/GenBank/DDBJ whole genome shotgun (WGS) entry which is preliminary data.</text>
</comment>
<comment type="function">
    <text evidence="2 16">Cell wall formation.</text>
</comment>
<reference evidence="18 19" key="1">
    <citation type="journal article" date="2016" name="Nat. Commun.">
        <title>Thousands of microbial genomes shed light on interconnected biogeochemical processes in an aquifer system.</title>
        <authorList>
            <person name="Anantharaman K."/>
            <person name="Brown C.T."/>
            <person name="Hug L.A."/>
            <person name="Sharon I."/>
            <person name="Castelle C.J."/>
            <person name="Probst A.J."/>
            <person name="Thomas B.C."/>
            <person name="Singh A."/>
            <person name="Wilkins M.J."/>
            <person name="Karaoz U."/>
            <person name="Brodie E.L."/>
            <person name="Williams K.H."/>
            <person name="Hubbard S.S."/>
            <person name="Banfield J.F."/>
        </authorList>
    </citation>
    <scope>NUCLEOTIDE SEQUENCE [LARGE SCALE GENOMIC DNA]</scope>
</reference>
<keyword evidence="6 16" id="KW-0132">Cell division</keyword>
<dbReference type="GO" id="GO:0071949">
    <property type="term" value="F:FAD binding"/>
    <property type="evidence" value="ECO:0007669"/>
    <property type="project" value="InterPro"/>
</dbReference>
<evidence type="ECO:0000256" key="6">
    <source>
        <dbReference type="ARBA" id="ARBA00022618"/>
    </source>
</evidence>